<gene>
    <name evidence="2" type="ORF">FHI69_02930</name>
</gene>
<dbReference type="InterPro" id="IPR046787">
    <property type="entry name" value="DnaT_2"/>
</dbReference>
<comment type="caution">
    <text evidence="2">The sequence shown here is derived from an EMBL/GenBank/DDBJ whole genome shotgun (WGS) entry which is preliminary data.</text>
</comment>
<dbReference type="RefSeq" id="WP_139089432.1">
    <property type="nucleotide sequence ID" value="NZ_VDGE01000001.1"/>
</dbReference>
<dbReference type="EMBL" id="VDGE01000001">
    <property type="protein sequence ID" value="TNC78266.1"/>
    <property type="molecule type" value="Genomic_DNA"/>
</dbReference>
<dbReference type="Pfam" id="PF20557">
    <property type="entry name" value="DnaT_2"/>
    <property type="match status" value="1"/>
</dbReference>
<dbReference type="Proteomes" id="UP000305681">
    <property type="component" value="Unassembled WGS sequence"/>
</dbReference>
<dbReference type="AlphaFoldDB" id="A0A5C4NYJ4"/>
<accession>A0A5C4NYJ4</accession>
<evidence type="ECO:0000313" key="2">
    <source>
        <dbReference type="EMBL" id="TNC78266.1"/>
    </source>
</evidence>
<proteinExistence type="predicted"/>
<evidence type="ECO:0000259" key="1">
    <source>
        <dbReference type="Pfam" id="PF20557"/>
    </source>
</evidence>
<name>A0A5C4NYJ4_9BURK</name>
<organism evidence="2 3">
    <name type="scientific">Janthinobacterium lividum</name>
    <dbReference type="NCBI Taxonomy" id="29581"/>
    <lineage>
        <taxon>Bacteria</taxon>
        <taxon>Pseudomonadati</taxon>
        <taxon>Pseudomonadota</taxon>
        <taxon>Betaproteobacteria</taxon>
        <taxon>Burkholderiales</taxon>
        <taxon>Oxalobacteraceae</taxon>
        <taxon>Janthinobacterium</taxon>
    </lineage>
</organism>
<sequence>MTLIIETGAGLADADSYASVAAADARCANLGKTAWATLAEAEKEIALRKATQFMATYRTRWAGRRVYQHQALDWPRYNVVVDGFIVPSTSVPPDVVNACIDLAVRAGSGEDLLPDLDTGSNAIKKDKTGPLETEYFQNTTDARERFVAVDAILAPYFGSAGGGNSIKVVRA</sequence>
<feature type="domain" description="Putative DnaT-like" evidence="1">
    <location>
        <begin position="1"/>
        <end position="171"/>
    </location>
</feature>
<reference evidence="2 3" key="1">
    <citation type="submission" date="2019-06" db="EMBL/GenBank/DDBJ databases">
        <title>Genome sequence of Janthinobacterium lividum UCD_MED1.</title>
        <authorList>
            <person name="De Leon M.E."/>
            <person name="Jospin G."/>
        </authorList>
    </citation>
    <scope>NUCLEOTIDE SEQUENCE [LARGE SCALE GENOMIC DNA]</scope>
    <source>
        <strain evidence="2 3">UCD_MED1</strain>
    </source>
</reference>
<evidence type="ECO:0000313" key="3">
    <source>
        <dbReference type="Proteomes" id="UP000305681"/>
    </source>
</evidence>
<protein>
    <recommendedName>
        <fullName evidence="1">Putative DnaT-like domain-containing protein</fullName>
    </recommendedName>
</protein>